<dbReference type="AlphaFoldDB" id="A0A8S3XGS3"/>
<name>A0A8S3XGS3_PARAO</name>
<gene>
    <name evidence="2" type="ORF">PAPOLLO_LOCUS18099</name>
</gene>
<evidence type="ECO:0000313" key="3">
    <source>
        <dbReference type="Proteomes" id="UP000691718"/>
    </source>
</evidence>
<reference evidence="2" key="1">
    <citation type="submission" date="2021-04" db="EMBL/GenBank/DDBJ databases">
        <authorList>
            <person name="Tunstrom K."/>
        </authorList>
    </citation>
    <scope>NUCLEOTIDE SEQUENCE</scope>
</reference>
<proteinExistence type="predicted"/>
<dbReference type="PANTHER" id="PTHR47027">
    <property type="entry name" value="REVERSE TRANSCRIPTASE DOMAIN-CONTAINING PROTEIN"/>
    <property type="match status" value="1"/>
</dbReference>
<sequence length="431" mass="49008">MNDKLVETVHAVGAKFCKTGRRRTQKLSGHTLNLMAVRLQMNLQSSTDLTAYRQLNRQISKCMRRDLCIFNTARIEEAVERNQGSKVFARDLSARKSQLSKLKTECGSIVSGTPEILSESERFYGQLYTSSLEPHASVSNDPRACIIRHYSDDIPDVSLSEIRMALQHLRNGKSPGEDGITAELLKAGGKPKSEEYSLPLYMAKVDYEKAFDSDKIWAVLQSLQRFQFDCRYIEVLKCLYSRATIAIRVQNQSTKPIQLQRGVRQGDVISPKLFTAALEDFFKLLDWKGYGININGEYITHLRFADDIVLMAETLEDLSTMLNDLNCASQRIGLKMNMDKTKIMFNFHLTPMPVVVGSTKLEVVDEYVYLGQIVRLGKSNFDREINRRIQLSWAAFGKLRHIFSSGIHQNLKTKLYIQANDKMRVASDGIL</sequence>
<dbReference type="Pfam" id="PF00078">
    <property type="entry name" value="RVT_1"/>
    <property type="match status" value="1"/>
</dbReference>
<dbReference type="PROSITE" id="PS50878">
    <property type="entry name" value="RT_POL"/>
    <property type="match status" value="1"/>
</dbReference>
<dbReference type="EMBL" id="CAJQZP010001160">
    <property type="protein sequence ID" value="CAG5024206.1"/>
    <property type="molecule type" value="Genomic_DNA"/>
</dbReference>
<organism evidence="2 3">
    <name type="scientific">Parnassius apollo</name>
    <name type="common">Apollo butterfly</name>
    <name type="synonym">Papilio apollo</name>
    <dbReference type="NCBI Taxonomy" id="110799"/>
    <lineage>
        <taxon>Eukaryota</taxon>
        <taxon>Metazoa</taxon>
        <taxon>Ecdysozoa</taxon>
        <taxon>Arthropoda</taxon>
        <taxon>Hexapoda</taxon>
        <taxon>Insecta</taxon>
        <taxon>Pterygota</taxon>
        <taxon>Neoptera</taxon>
        <taxon>Endopterygota</taxon>
        <taxon>Lepidoptera</taxon>
        <taxon>Glossata</taxon>
        <taxon>Ditrysia</taxon>
        <taxon>Papilionoidea</taxon>
        <taxon>Papilionidae</taxon>
        <taxon>Parnassiinae</taxon>
        <taxon>Parnassini</taxon>
        <taxon>Parnassius</taxon>
        <taxon>Parnassius</taxon>
    </lineage>
</organism>
<evidence type="ECO:0000313" key="2">
    <source>
        <dbReference type="EMBL" id="CAG5024206.1"/>
    </source>
</evidence>
<protein>
    <submittedName>
        <fullName evidence="2">(apollo) hypothetical protein</fullName>
    </submittedName>
</protein>
<evidence type="ECO:0000259" key="1">
    <source>
        <dbReference type="PROSITE" id="PS50878"/>
    </source>
</evidence>
<dbReference type="InterPro" id="IPR000477">
    <property type="entry name" value="RT_dom"/>
</dbReference>
<keyword evidence="3" id="KW-1185">Reference proteome</keyword>
<feature type="domain" description="Reverse transcriptase" evidence="1">
    <location>
        <begin position="1"/>
        <end position="374"/>
    </location>
</feature>
<dbReference type="OrthoDB" id="407509at2759"/>
<dbReference type="Proteomes" id="UP000691718">
    <property type="component" value="Unassembled WGS sequence"/>
</dbReference>
<comment type="caution">
    <text evidence="2">The sequence shown here is derived from an EMBL/GenBank/DDBJ whole genome shotgun (WGS) entry which is preliminary data.</text>
</comment>
<dbReference type="PANTHER" id="PTHR47027:SF20">
    <property type="entry name" value="REVERSE TRANSCRIPTASE-LIKE PROTEIN WITH RNA-DIRECTED DNA POLYMERASE DOMAIN"/>
    <property type="match status" value="1"/>
</dbReference>
<dbReference type="CDD" id="cd01650">
    <property type="entry name" value="RT_nLTR_like"/>
    <property type="match status" value="1"/>
</dbReference>
<accession>A0A8S3XGS3</accession>